<feature type="transmembrane region" description="Helical" evidence="5">
    <location>
        <begin position="429"/>
        <end position="447"/>
    </location>
</feature>
<dbReference type="OrthoDB" id="9778875at2"/>
<evidence type="ECO:0000256" key="1">
    <source>
        <dbReference type="ARBA" id="ARBA00004651"/>
    </source>
</evidence>
<dbReference type="AlphaFoldDB" id="A0A1H2ADR2"/>
<organism evidence="7 8">
    <name type="scientific">Microlunatus soli</name>
    <dbReference type="NCBI Taxonomy" id="630515"/>
    <lineage>
        <taxon>Bacteria</taxon>
        <taxon>Bacillati</taxon>
        <taxon>Actinomycetota</taxon>
        <taxon>Actinomycetes</taxon>
        <taxon>Propionibacteriales</taxon>
        <taxon>Propionibacteriaceae</taxon>
        <taxon>Microlunatus</taxon>
    </lineage>
</organism>
<feature type="transmembrane region" description="Helical" evidence="5">
    <location>
        <begin position="206"/>
        <end position="224"/>
    </location>
</feature>
<dbReference type="PANTHER" id="PTHR23501">
    <property type="entry name" value="MAJOR FACILITATOR SUPERFAMILY"/>
    <property type="match status" value="1"/>
</dbReference>
<dbReference type="Gene3D" id="1.20.1250.20">
    <property type="entry name" value="MFS general substrate transporter like domains"/>
    <property type="match status" value="2"/>
</dbReference>
<accession>A0A1H2ADR2</accession>
<feature type="transmembrane region" description="Helical" evidence="5">
    <location>
        <begin position="81"/>
        <end position="103"/>
    </location>
</feature>
<dbReference type="RefSeq" id="WP_091530672.1">
    <property type="nucleotide sequence ID" value="NZ_LT629772.1"/>
</dbReference>
<dbReference type="STRING" id="630515.SAMN04489812_5850"/>
<name>A0A1H2ADR2_9ACTN</name>
<feature type="transmembrane region" description="Helical" evidence="5">
    <location>
        <begin position="165"/>
        <end position="185"/>
    </location>
</feature>
<sequence>MPGQESLLQRAYAPFVIGAVTLVTLGALADRATSTVLPNAARQLDGVAWFGLALAAPGVSFLLGAALAGVWADRSGARQPLITGVVCFILGNVIVATSPSMITVVLGRIFAGFAEAMFDIALTVMVVAALPEALRPKIYALYSTAWLLPSILGPQLAGWTAELVGWRPVFFGCALLALPVGVLLIRLSRSGNTGAAGEAQGTPLRYAVLGTGLMAAMSVLTPFGKGREPWSTITMIIALLLAVATVGLMSRLGPPGLLRFRPGLPAVFALLAVLNLSFGTVGSFLPFYVQQTRGVSPAIAGLVLTITGVCWAIGSWLQSSNQVQSRTSVRRRLRLGFSLIMIGSLLLGTLPMVDLVPLAVPYGGWALAGVGIGIVSPTLNVTRLALTPESEQGRGAAAASLLTATSGSSAVIIVGMLLGRIAIERVGSGGQLILVVVAALCAVAVIMSRRVGAPQASEQVSVRA</sequence>
<evidence type="ECO:0000256" key="4">
    <source>
        <dbReference type="ARBA" id="ARBA00023136"/>
    </source>
</evidence>
<dbReference type="InterPro" id="IPR020846">
    <property type="entry name" value="MFS_dom"/>
</dbReference>
<evidence type="ECO:0000256" key="3">
    <source>
        <dbReference type="ARBA" id="ARBA00022989"/>
    </source>
</evidence>
<dbReference type="SUPFAM" id="SSF103473">
    <property type="entry name" value="MFS general substrate transporter"/>
    <property type="match status" value="1"/>
</dbReference>
<dbReference type="GO" id="GO:0022857">
    <property type="term" value="F:transmembrane transporter activity"/>
    <property type="evidence" value="ECO:0007669"/>
    <property type="project" value="InterPro"/>
</dbReference>
<dbReference type="EMBL" id="LT629772">
    <property type="protein sequence ID" value="SDT44007.1"/>
    <property type="molecule type" value="Genomic_DNA"/>
</dbReference>
<feature type="transmembrane region" description="Helical" evidence="5">
    <location>
        <begin position="335"/>
        <end position="353"/>
    </location>
</feature>
<feature type="domain" description="Major facilitator superfamily (MFS) profile" evidence="6">
    <location>
        <begin position="6"/>
        <end position="456"/>
    </location>
</feature>
<keyword evidence="4 5" id="KW-0472">Membrane</keyword>
<evidence type="ECO:0000313" key="7">
    <source>
        <dbReference type="EMBL" id="SDT44007.1"/>
    </source>
</evidence>
<protein>
    <submittedName>
        <fullName evidence="7">Major Facilitator Superfamily protein</fullName>
    </submittedName>
</protein>
<dbReference type="Pfam" id="PF07690">
    <property type="entry name" value="MFS_1"/>
    <property type="match status" value="1"/>
</dbReference>
<evidence type="ECO:0000256" key="2">
    <source>
        <dbReference type="ARBA" id="ARBA00022692"/>
    </source>
</evidence>
<dbReference type="PANTHER" id="PTHR23501:SF154">
    <property type="entry name" value="MULTIDRUG-EFFLUX TRANSPORTER RV1634-RELATED"/>
    <property type="match status" value="1"/>
</dbReference>
<keyword evidence="8" id="KW-1185">Reference proteome</keyword>
<gene>
    <name evidence="7" type="ORF">SAMN04489812_5850</name>
</gene>
<evidence type="ECO:0000256" key="5">
    <source>
        <dbReference type="SAM" id="Phobius"/>
    </source>
</evidence>
<evidence type="ECO:0000259" key="6">
    <source>
        <dbReference type="PROSITE" id="PS50850"/>
    </source>
</evidence>
<feature type="transmembrane region" description="Helical" evidence="5">
    <location>
        <begin position="264"/>
        <end position="289"/>
    </location>
</feature>
<feature type="transmembrane region" description="Helical" evidence="5">
    <location>
        <begin position="398"/>
        <end position="423"/>
    </location>
</feature>
<feature type="transmembrane region" description="Helical" evidence="5">
    <location>
        <begin position="109"/>
        <end position="131"/>
    </location>
</feature>
<feature type="transmembrane region" description="Helical" evidence="5">
    <location>
        <begin position="365"/>
        <end position="386"/>
    </location>
</feature>
<keyword evidence="3 5" id="KW-1133">Transmembrane helix</keyword>
<feature type="transmembrane region" description="Helical" evidence="5">
    <location>
        <begin position="138"/>
        <end position="159"/>
    </location>
</feature>
<comment type="subcellular location">
    <subcellularLocation>
        <location evidence="1">Cell membrane</location>
        <topology evidence="1">Multi-pass membrane protein</topology>
    </subcellularLocation>
</comment>
<dbReference type="GO" id="GO:0005886">
    <property type="term" value="C:plasma membrane"/>
    <property type="evidence" value="ECO:0007669"/>
    <property type="project" value="UniProtKB-SubCell"/>
</dbReference>
<keyword evidence="2 5" id="KW-0812">Transmembrane</keyword>
<dbReference type="PROSITE" id="PS50850">
    <property type="entry name" value="MFS"/>
    <property type="match status" value="1"/>
</dbReference>
<dbReference type="InterPro" id="IPR011701">
    <property type="entry name" value="MFS"/>
</dbReference>
<feature type="transmembrane region" description="Helical" evidence="5">
    <location>
        <begin position="230"/>
        <end position="252"/>
    </location>
</feature>
<feature type="transmembrane region" description="Helical" evidence="5">
    <location>
        <begin position="49"/>
        <end position="72"/>
    </location>
</feature>
<feature type="transmembrane region" description="Helical" evidence="5">
    <location>
        <begin position="12"/>
        <end position="29"/>
    </location>
</feature>
<dbReference type="InterPro" id="IPR036259">
    <property type="entry name" value="MFS_trans_sf"/>
</dbReference>
<evidence type="ECO:0000313" key="8">
    <source>
        <dbReference type="Proteomes" id="UP000199103"/>
    </source>
</evidence>
<feature type="transmembrane region" description="Helical" evidence="5">
    <location>
        <begin position="295"/>
        <end position="314"/>
    </location>
</feature>
<proteinExistence type="predicted"/>
<reference evidence="7 8" key="1">
    <citation type="submission" date="2016-10" db="EMBL/GenBank/DDBJ databases">
        <authorList>
            <person name="de Groot N.N."/>
        </authorList>
    </citation>
    <scope>NUCLEOTIDE SEQUENCE [LARGE SCALE GENOMIC DNA]</scope>
    <source>
        <strain evidence="7 8">DSM 21800</strain>
    </source>
</reference>
<dbReference type="Proteomes" id="UP000199103">
    <property type="component" value="Chromosome I"/>
</dbReference>